<evidence type="ECO:0000313" key="2">
    <source>
        <dbReference type="Proteomes" id="UP001499930"/>
    </source>
</evidence>
<protein>
    <submittedName>
        <fullName evidence="1">Uncharacterized protein</fullName>
    </submittedName>
</protein>
<proteinExistence type="predicted"/>
<comment type="caution">
    <text evidence="1">The sequence shown here is derived from an EMBL/GenBank/DDBJ whole genome shotgun (WGS) entry which is preliminary data.</text>
</comment>
<gene>
    <name evidence="1" type="ORF">GCM10017559_60600</name>
</gene>
<evidence type="ECO:0000313" key="1">
    <source>
        <dbReference type="EMBL" id="GAA3026541.1"/>
    </source>
</evidence>
<sequence>MHTVGTAEHVRRGVSAGVLKWGKRYVWEVTIRDTSTQETGILSNLSFLTVVRRPVGGSQLATRGANGQEFHRLAGNWYNGRTGCSFKLSPKIIKV</sequence>
<reference evidence="2" key="1">
    <citation type="journal article" date="2019" name="Int. J. Syst. Evol. Microbiol.">
        <title>The Global Catalogue of Microorganisms (GCM) 10K type strain sequencing project: providing services to taxonomists for standard genome sequencing and annotation.</title>
        <authorList>
            <consortium name="The Broad Institute Genomics Platform"/>
            <consortium name="The Broad Institute Genome Sequencing Center for Infectious Disease"/>
            <person name="Wu L."/>
            <person name="Ma J."/>
        </authorList>
    </citation>
    <scope>NUCLEOTIDE SEQUENCE [LARGE SCALE GENOMIC DNA]</scope>
    <source>
        <strain evidence="2">JCM 3106</strain>
    </source>
</reference>
<dbReference type="EMBL" id="BAAAWD010000015">
    <property type="protein sequence ID" value="GAA3026541.1"/>
    <property type="molecule type" value="Genomic_DNA"/>
</dbReference>
<dbReference type="Proteomes" id="UP001499930">
    <property type="component" value="Unassembled WGS sequence"/>
</dbReference>
<keyword evidence="2" id="KW-1185">Reference proteome</keyword>
<name>A0ABP6L372_9ACTN</name>
<dbReference type="RefSeq" id="WP_344901574.1">
    <property type="nucleotide sequence ID" value="NZ_BAAAWD010000015.1"/>
</dbReference>
<organism evidence="1 2">
    <name type="scientific">Streptosporangium longisporum</name>
    <dbReference type="NCBI Taxonomy" id="46187"/>
    <lineage>
        <taxon>Bacteria</taxon>
        <taxon>Bacillati</taxon>
        <taxon>Actinomycetota</taxon>
        <taxon>Actinomycetes</taxon>
        <taxon>Streptosporangiales</taxon>
        <taxon>Streptosporangiaceae</taxon>
        <taxon>Streptosporangium</taxon>
    </lineage>
</organism>
<accession>A0ABP6L372</accession>